<evidence type="ECO:0000313" key="2">
    <source>
        <dbReference type="Proteomes" id="UP001516400"/>
    </source>
</evidence>
<dbReference type="EMBL" id="JABFTP020000021">
    <property type="protein sequence ID" value="KAL3268548.1"/>
    <property type="molecule type" value="Genomic_DNA"/>
</dbReference>
<evidence type="ECO:0000313" key="1">
    <source>
        <dbReference type="EMBL" id="KAL3268548.1"/>
    </source>
</evidence>
<accession>A0ABD2MQ68</accession>
<comment type="caution">
    <text evidence="1">The sequence shown here is derived from an EMBL/GenBank/DDBJ whole genome shotgun (WGS) entry which is preliminary data.</text>
</comment>
<organism evidence="1 2">
    <name type="scientific">Cryptolaemus montrouzieri</name>
    <dbReference type="NCBI Taxonomy" id="559131"/>
    <lineage>
        <taxon>Eukaryota</taxon>
        <taxon>Metazoa</taxon>
        <taxon>Ecdysozoa</taxon>
        <taxon>Arthropoda</taxon>
        <taxon>Hexapoda</taxon>
        <taxon>Insecta</taxon>
        <taxon>Pterygota</taxon>
        <taxon>Neoptera</taxon>
        <taxon>Endopterygota</taxon>
        <taxon>Coleoptera</taxon>
        <taxon>Polyphaga</taxon>
        <taxon>Cucujiformia</taxon>
        <taxon>Coccinelloidea</taxon>
        <taxon>Coccinellidae</taxon>
        <taxon>Scymninae</taxon>
        <taxon>Scymnini</taxon>
        <taxon>Cryptolaemus</taxon>
    </lineage>
</organism>
<sequence>MNAMNLSAGRTMAGSDNYLAELENTWKQKELHGRFAAALYNKTVDTQLSTAYLKQGQLMVETEGFIRAIQLAKREGGSMGTGSLLDLTNLS</sequence>
<protein>
    <submittedName>
        <fullName evidence="1">Uncharacterized protein</fullName>
    </submittedName>
</protein>
<gene>
    <name evidence="1" type="ORF">HHI36_007656</name>
</gene>
<dbReference type="AlphaFoldDB" id="A0ABD2MQ68"/>
<reference evidence="1 2" key="1">
    <citation type="journal article" date="2021" name="BMC Biol.">
        <title>Horizontally acquired antibacterial genes associated with adaptive radiation of ladybird beetles.</title>
        <authorList>
            <person name="Li H.S."/>
            <person name="Tang X.F."/>
            <person name="Huang Y.H."/>
            <person name="Xu Z.Y."/>
            <person name="Chen M.L."/>
            <person name="Du X.Y."/>
            <person name="Qiu B.Y."/>
            <person name="Chen P.T."/>
            <person name="Zhang W."/>
            <person name="Slipinski A."/>
            <person name="Escalona H.E."/>
            <person name="Waterhouse R.M."/>
            <person name="Zwick A."/>
            <person name="Pang H."/>
        </authorList>
    </citation>
    <scope>NUCLEOTIDE SEQUENCE [LARGE SCALE GENOMIC DNA]</scope>
    <source>
        <strain evidence="1">SYSU2018</strain>
    </source>
</reference>
<dbReference type="Proteomes" id="UP001516400">
    <property type="component" value="Unassembled WGS sequence"/>
</dbReference>
<keyword evidence="2" id="KW-1185">Reference proteome</keyword>
<proteinExistence type="predicted"/>
<name>A0ABD2MQ68_9CUCU</name>